<keyword evidence="4 5" id="KW-0408">Iron</keyword>
<gene>
    <name evidence="7" type="ORF">LITE_LOCUS17451</name>
</gene>
<dbReference type="GO" id="GO:0046872">
    <property type="term" value="F:metal ion binding"/>
    <property type="evidence" value="ECO:0007669"/>
    <property type="project" value="UniProtKB-KW"/>
</dbReference>
<name>A0AAV0K7T6_9ROSI</name>
<dbReference type="InterPro" id="IPR026992">
    <property type="entry name" value="DIOX_N"/>
</dbReference>
<keyword evidence="5" id="KW-0560">Oxidoreductase</keyword>
<dbReference type="InterPro" id="IPR027443">
    <property type="entry name" value="IPNS-like_sf"/>
</dbReference>
<evidence type="ECO:0000313" key="7">
    <source>
        <dbReference type="EMBL" id="CAI0417828.1"/>
    </source>
</evidence>
<evidence type="ECO:0000256" key="2">
    <source>
        <dbReference type="ARBA" id="ARBA00022723"/>
    </source>
</evidence>
<dbReference type="Gene3D" id="2.60.120.330">
    <property type="entry name" value="B-lactam Antibiotic, Isopenicillin N Synthase, Chain"/>
    <property type="match status" value="1"/>
</dbReference>
<comment type="similarity">
    <text evidence="1 5">Belongs to the iron/ascorbate-dependent oxidoreductase family.</text>
</comment>
<dbReference type="InterPro" id="IPR044861">
    <property type="entry name" value="IPNS-like_FE2OG_OXY"/>
</dbReference>
<dbReference type="GO" id="GO:0016491">
    <property type="term" value="F:oxidoreductase activity"/>
    <property type="evidence" value="ECO:0007669"/>
    <property type="project" value="UniProtKB-KW"/>
</dbReference>
<dbReference type="SUPFAM" id="SSF51197">
    <property type="entry name" value="Clavaminate synthase-like"/>
    <property type="match status" value="1"/>
</dbReference>
<dbReference type="InterPro" id="IPR005123">
    <property type="entry name" value="Oxoglu/Fe-dep_dioxygenase_dom"/>
</dbReference>
<keyword evidence="3" id="KW-0847">Vitamin C</keyword>
<keyword evidence="2 5" id="KW-0479">Metal-binding</keyword>
<evidence type="ECO:0000256" key="3">
    <source>
        <dbReference type="ARBA" id="ARBA00022896"/>
    </source>
</evidence>
<proteinExistence type="inferred from homology"/>
<dbReference type="Proteomes" id="UP001154282">
    <property type="component" value="Unassembled WGS sequence"/>
</dbReference>
<dbReference type="PANTHER" id="PTHR47991">
    <property type="entry name" value="OXOGLUTARATE/IRON-DEPENDENT DIOXYGENASE"/>
    <property type="match status" value="1"/>
</dbReference>
<evidence type="ECO:0000259" key="6">
    <source>
        <dbReference type="PROSITE" id="PS51471"/>
    </source>
</evidence>
<dbReference type="EMBL" id="CAMGYJ010000005">
    <property type="protein sequence ID" value="CAI0417828.1"/>
    <property type="molecule type" value="Genomic_DNA"/>
</dbReference>
<evidence type="ECO:0000256" key="1">
    <source>
        <dbReference type="ARBA" id="ARBA00008056"/>
    </source>
</evidence>
<dbReference type="InterPro" id="IPR050295">
    <property type="entry name" value="Plant_2OG-oxidoreductases"/>
</dbReference>
<feature type="domain" description="Fe2OG dioxygenase" evidence="6">
    <location>
        <begin position="165"/>
        <end position="284"/>
    </location>
</feature>
<evidence type="ECO:0000256" key="4">
    <source>
        <dbReference type="ARBA" id="ARBA00023004"/>
    </source>
</evidence>
<evidence type="ECO:0000313" key="8">
    <source>
        <dbReference type="Proteomes" id="UP001154282"/>
    </source>
</evidence>
<organism evidence="7 8">
    <name type="scientific">Linum tenue</name>
    <dbReference type="NCBI Taxonomy" id="586396"/>
    <lineage>
        <taxon>Eukaryota</taxon>
        <taxon>Viridiplantae</taxon>
        <taxon>Streptophyta</taxon>
        <taxon>Embryophyta</taxon>
        <taxon>Tracheophyta</taxon>
        <taxon>Spermatophyta</taxon>
        <taxon>Magnoliopsida</taxon>
        <taxon>eudicotyledons</taxon>
        <taxon>Gunneridae</taxon>
        <taxon>Pentapetalae</taxon>
        <taxon>rosids</taxon>
        <taxon>fabids</taxon>
        <taxon>Malpighiales</taxon>
        <taxon>Linaceae</taxon>
        <taxon>Linum</taxon>
    </lineage>
</organism>
<comment type="caution">
    <text evidence="7">The sequence shown here is derived from an EMBL/GenBank/DDBJ whole genome shotgun (WGS) entry which is preliminary data.</text>
</comment>
<dbReference type="PROSITE" id="PS51471">
    <property type="entry name" value="FE2OG_OXY"/>
    <property type="match status" value="1"/>
</dbReference>
<accession>A0AAV0K7T6</accession>
<protein>
    <recommendedName>
        <fullName evidence="6">Fe2OG dioxygenase domain-containing protein</fullName>
    </recommendedName>
</protein>
<dbReference type="AlphaFoldDB" id="A0AAV0K7T6"/>
<sequence length="334" mass="37003">MELSRSPIIDFSHLHSPNPETRAKAIDQIATACRTFGFFNVINHGISDETIRDAVDANRRFEEAPPEVKEALKSGDVYQPVRFGTVLDSRGGHGSGCGTFVRDFLKLYSFPLEDWIEFWPSYPPDYRSKMGKYSKETRNLSISLLKPMLESLHITDPSPLLHKVTSEGMHMMAVNHYHTGLQQQLLSNSAAQIGIPPHTDHTLITVLLQTSPGLHVLDPTDGNWKDAAAPSEIIQGGAQNTLQVLVGDQLEVLSNGRYRGAVHRVSQCSPDNCSRISVASLLSFGMDEVVEPAAEMDGDELLKPFYKGRSLRDLLDHLASGEKLPFIETLRIMG</sequence>
<reference evidence="7" key="1">
    <citation type="submission" date="2022-08" db="EMBL/GenBank/DDBJ databases">
        <authorList>
            <person name="Gutierrez-Valencia J."/>
        </authorList>
    </citation>
    <scope>NUCLEOTIDE SEQUENCE</scope>
</reference>
<keyword evidence="8" id="KW-1185">Reference proteome</keyword>
<dbReference type="Pfam" id="PF14226">
    <property type="entry name" value="DIOX_N"/>
    <property type="match status" value="1"/>
</dbReference>
<dbReference type="Pfam" id="PF03171">
    <property type="entry name" value="2OG-FeII_Oxy"/>
    <property type="match status" value="1"/>
</dbReference>
<evidence type="ECO:0000256" key="5">
    <source>
        <dbReference type="RuleBase" id="RU003682"/>
    </source>
</evidence>
<dbReference type="GO" id="GO:0031418">
    <property type="term" value="F:L-ascorbic acid binding"/>
    <property type="evidence" value="ECO:0007669"/>
    <property type="project" value="UniProtKB-KW"/>
</dbReference>